<dbReference type="AlphaFoldDB" id="A0AAV4CVS6"/>
<keyword evidence="3" id="KW-0548">Nucleotidyltransferase</keyword>
<dbReference type="GO" id="GO:0004519">
    <property type="term" value="F:endonuclease activity"/>
    <property type="evidence" value="ECO:0007669"/>
    <property type="project" value="UniProtKB-KW"/>
</dbReference>
<evidence type="ECO:0000259" key="9">
    <source>
        <dbReference type="Pfam" id="PF00078"/>
    </source>
</evidence>
<dbReference type="Gene3D" id="3.10.10.10">
    <property type="entry name" value="HIV Type 1 Reverse Transcriptase, subunit A, domain 1"/>
    <property type="match status" value="1"/>
</dbReference>
<dbReference type="Gene3D" id="3.30.70.270">
    <property type="match status" value="1"/>
</dbReference>
<accession>A0AAV4CVS6</accession>
<dbReference type="InterPro" id="IPR043128">
    <property type="entry name" value="Rev_trsase/Diguanyl_cyclase"/>
</dbReference>
<dbReference type="EMBL" id="BLXT01007037">
    <property type="protein sequence ID" value="GFO36011.1"/>
    <property type="molecule type" value="Genomic_DNA"/>
</dbReference>
<evidence type="ECO:0000256" key="8">
    <source>
        <dbReference type="SAM" id="Phobius"/>
    </source>
</evidence>
<proteinExistence type="predicted"/>
<dbReference type="PANTHER" id="PTHR24559:SF444">
    <property type="entry name" value="REVERSE TRANSCRIPTASE DOMAIN-CONTAINING PROTEIN"/>
    <property type="match status" value="1"/>
</dbReference>
<keyword evidence="2" id="KW-0808">Transferase</keyword>
<evidence type="ECO:0000256" key="3">
    <source>
        <dbReference type="ARBA" id="ARBA00022695"/>
    </source>
</evidence>
<evidence type="ECO:0000256" key="4">
    <source>
        <dbReference type="ARBA" id="ARBA00022722"/>
    </source>
</evidence>
<keyword evidence="5" id="KW-0255">Endonuclease</keyword>
<evidence type="ECO:0000313" key="11">
    <source>
        <dbReference type="Proteomes" id="UP000735302"/>
    </source>
</evidence>
<keyword evidence="1" id="KW-0645">Protease</keyword>
<protein>
    <submittedName>
        <fullName evidence="10">Pol polyprotein</fullName>
    </submittedName>
</protein>
<reference evidence="10 11" key="1">
    <citation type="journal article" date="2021" name="Elife">
        <title>Chloroplast acquisition without the gene transfer in kleptoplastic sea slugs, Plakobranchus ocellatus.</title>
        <authorList>
            <person name="Maeda T."/>
            <person name="Takahashi S."/>
            <person name="Yoshida T."/>
            <person name="Shimamura S."/>
            <person name="Takaki Y."/>
            <person name="Nagai Y."/>
            <person name="Toyoda A."/>
            <person name="Suzuki Y."/>
            <person name="Arimoto A."/>
            <person name="Ishii H."/>
            <person name="Satoh N."/>
            <person name="Nishiyama T."/>
            <person name="Hasebe M."/>
            <person name="Maruyama T."/>
            <person name="Minagawa J."/>
            <person name="Obokata J."/>
            <person name="Shigenobu S."/>
        </authorList>
    </citation>
    <scope>NUCLEOTIDE SEQUENCE [LARGE SCALE GENOMIC DNA]</scope>
</reference>
<dbReference type="Proteomes" id="UP000735302">
    <property type="component" value="Unassembled WGS sequence"/>
</dbReference>
<feature type="transmembrane region" description="Helical" evidence="8">
    <location>
        <begin position="48"/>
        <end position="67"/>
    </location>
</feature>
<feature type="domain" description="Reverse transcriptase" evidence="9">
    <location>
        <begin position="1"/>
        <end position="46"/>
    </location>
</feature>
<comment type="caution">
    <text evidence="10">The sequence shown here is derived from an EMBL/GenBank/DDBJ whole genome shotgun (WGS) entry which is preliminary data.</text>
</comment>
<keyword evidence="4" id="KW-0540">Nuclease</keyword>
<evidence type="ECO:0000256" key="6">
    <source>
        <dbReference type="ARBA" id="ARBA00022801"/>
    </source>
</evidence>
<dbReference type="FunFam" id="3.10.10.10:FF:000007">
    <property type="entry name" value="Retrovirus-related Pol polyprotein from transposon 17.6-like Protein"/>
    <property type="match status" value="1"/>
</dbReference>
<dbReference type="GO" id="GO:0006508">
    <property type="term" value="P:proteolysis"/>
    <property type="evidence" value="ECO:0007669"/>
    <property type="project" value="UniProtKB-KW"/>
</dbReference>
<keyword evidence="6" id="KW-0378">Hydrolase</keyword>
<evidence type="ECO:0000313" key="10">
    <source>
        <dbReference type="EMBL" id="GFO36011.1"/>
    </source>
</evidence>
<dbReference type="GO" id="GO:0008233">
    <property type="term" value="F:peptidase activity"/>
    <property type="evidence" value="ECO:0007669"/>
    <property type="project" value="UniProtKB-KW"/>
</dbReference>
<keyword evidence="8" id="KW-1133">Transmembrane helix</keyword>
<keyword evidence="8" id="KW-0472">Membrane</keyword>
<dbReference type="SUPFAM" id="SSF56672">
    <property type="entry name" value="DNA/RNA polymerases"/>
    <property type="match status" value="1"/>
</dbReference>
<organism evidence="10 11">
    <name type="scientific">Plakobranchus ocellatus</name>
    <dbReference type="NCBI Taxonomy" id="259542"/>
    <lineage>
        <taxon>Eukaryota</taxon>
        <taxon>Metazoa</taxon>
        <taxon>Spiralia</taxon>
        <taxon>Lophotrochozoa</taxon>
        <taxon>Mollusca</taxon>
        <taxon>Gastropoda</taxon>
        <taxon>Heterobranchia</taxon>
        <taxon>Euthyneura</taxon>
        <taxon>Panpulmonata</taxon>
        <taxon>Sacoglossa</taxon>
        <taxon>Placobranchoidea</taxon>
        <taxon>Plakobranchidae</taxon>
        <taxon>Plakobranchus</taxon>
    </lineage>
</organism>
<dbReference type="GO" id="GO:0003964">
    <property type="term" value="F:RNA-directed DNA polymerase activity"/>
    <property type="evidence" value="ECO:0007669"/>
    <property type="project" value="UniProtKB-KW"/>
</dbReference>
<evidence type="ECO:0000256" key="5">
    <source>
        <dbReference type="ARBA" id="ARBA00022759"/>
    </source>
</evidence>
<gene>
    <name evidence="10" type="ORF">PoB_006251600</name>
</gene>
<evidence type="ECO:0000256" key="7">
    <source>
        <dbReference type="ARBA" id="ARBA00022918"/>
    </source>
</evidence>
<keyword evidence="11" id="KW-1185">Reference proteome</keyword>
<evidence type="ECO:0000256" key="2">
    <source>
        <dbReference type="ARBA" id="ARBA00022679"/>
    </source>
</evidence>
<dbReference type="InterPro" id="IPR000477">
    <property type="entry name" value="RT_dom"/>
</dbReference>
<keyword evidence="8" id="KW-0812">Transmembrane</keyword>
<evidence type="ECO:0000256" key="1">
    <source>
        <dbReference type="ARBA" id="ARBA00022670"/>
    </source>
</evidence>
<name>A0AAV4CVS6_9GAST</name>
<sequence length="131" mass="15249">MDEEDKHKTDITCPFGLYEWNRMPFGLCNAPATFQLLMQSAMSRPPESYWYTLTTCSSILVPLSSIWNRSWKFLKYKSIRKLMKTWPEYDHTSWAIFSHPRQPIECAPTTPGRMSIKCKSPGGPRRPGEKD</sequence>
<keyword evidence="7" id="KW-0695">RNA-directed DNA polymerase</keyword>
<dbReference type="PANTHER" id="PTHR24559">
    <property type="entry name" value="TRANSPOSON TY3-I GAG-POL POLYPROTEIN"/>
    <property type="match status" value="1"/>
</dbReference>
<dbReference type="InterPro" id="IPR043502">
    <property type="entry name" value="DNA/RNA_pol_sf"/>
</dbReference>
<dbReference type="Pfam" id="PF00078">
    <property type="entry name" value="RVT_1"/>
    <property type="match status" value="1"/>
</dbReference>
<dbReference type="InterPro" id="IPR053134">
    <property type="entry name" value="RNA-dir_DNA_polymerase"/>
</dbReference>